<evidence type="ECO:0000256" key="10">
    <source>
        <dbReference type="HAMAP-Rule" id="MF_00097"/>
    </source>
</evidence>
<evidence type="ECO:0000256" key="8">
    <source>
        <dbReference type="ARBA" id="ARBA00047851"/>
    </source>
</evidence>
<dbReference type="Proteomes" id="UP000279994">
    <property type="component" value="Unassembled WGS sequence"/>
</dbReference>
<evidence type="ECO:0000313" key="15">
    <source>
        <dbReference type="Proteomes" id="UP000279994"/>
    </source>
</evidence>
<dbReference type="GO" id="GO:0005737">
    <property type="term" value="C:cytoplasm"/>
    <property type="evidence" value="ECO:0007669"/>
    <property type="project" value="TreeGrafter"/>
</dbReference>
<evidence type="ECO:0000256" key="11">
    <source>
        <dbReference type="RuleBase" id="RU003826"/>
    </source>
</evidence>
<feature type="binding site" evidence="10">
    <location>
        <position position="100"/>
    </location>
    <ligand>
        <name>4-amino-2-methyl-5-(diphosphooxymethyl)pyrimidine</name>
        <dbReference type="ChEBI" id="CHEBI:57841"/>
    </ligand>
</feature>
<dbReference type="UniPathway" id="UPA00060">
    <property type="reaction ID" value="UER00141"/>
</dbReference>
<proteinExistence type="inferred from homology"/>
<evidence type="ECO:0000256" key="3">
    <source>
        <dbReference type="ARBA" id="ARBA00022679"/>
    </source>
</evidence>
<dbReference type="InterPro" id="IPR022998">
    <property type="entry name" value="ThiamineP_synth_TenI"/>
</dbReference>
<evidence type="ECO:0000256" key="6">
    <source>
        <dbReference type="ARBA" id="ARBA00022977"/>
    </source>
</evidence>
<dbReference type="AlphaFoldDB" id="A0A3N0GKW9"/>
<dbReference type="Pfam" id="PF02581">
    <property type="entry name" value="TMP-TENI"/>
    <property type="match status" value="1"/>
</dbReference>
<name>A0A3N0GKW9_9ACTN</name>
<dbReference type="GO" id="GO:0009229">
    <property type="term" value="P:thiamine diphosphate biosynthetic process"/>
    <property type="evidence" value="ECO:0007669"/>
    <property type="project" value="UniProtKB-UniRule"/>
</dbReference>
<evidence type="ECO:0000259" key="13">
    <source>
        <dbReference type="Pfam" id="PF02581"/>
    </source>
</evidence>
<feature type="binding site" evidence="10">
    <location>
        <position position="63"/>
    </location>
    <ligand>
        <name>Mg(2+)</name>
        <dbReference type="ChEBI" id="CHEBI:18420"/>
    </ligand>
</feature>
<protein>
    <recommendedName>
        <fullName evidence="10">Thiamine-phosphate synthase</fullName>
        <shortName evidence="10">TP synthase</shortName>
        <shortName evidence="10">TPS</shortName>
        <ecNumber evidence="10">2.5.1.3</ecNumber>
    </recommendedName>
    <alternativeName>
        <fullName evidence="10">Thiamine-phosphate pyrophosphorylase</fullName>
        <shortName evidence="10">TMP pyrophosphorylase</shortName>
        <shortName evidence="10">TMP-PPase</shortName>
    </alternativeName>
</protein>
<dbReference type="Gene3D" id="3.20.20.70">
    <property type="entry name" value="Aldolase class I"/>
    <property type="match status" value="1"/>
</dbReference>
<comment type="pathway">
    <text evidence="2 10 12">Cofactor biosynthesis; thiamine diphosphate biosynthesis; thiamine phosphate from 4-amino-2-methyl-5-diphosphomethylpyrimidine and 4-methyl-5-(2-phosphoethyl)-thiazole: step 1/1.</text>
</comment>
<comment type="function">
    <text evidence="1 10">Condenses 4-methyl-5-(beta-hydroxyethyl)thiazole monophosphate (THZ-P) and 2-methyl-4-amino-5-hydroxymethyl pyrimidine pyrophosphate (HMP-PP) to form thiamine monophosphate (TMP).</text>
</comment>
<dbReference type="InterPro" id="IPR013785">
    <property type="entry name" value="Aldolase_TIM"/>
</dbReference>
<keyword evidence="3 10" id="KW-0808">Transferase</keyword>
<comment type="catalytic activity">
    <reaction evidence="8 10 11">
        <text>2-(2-carboxy-4-methylthiazol-5-yl)ethyl phosphate + 4-amino-2-methyl-5-(diphosphooxymethyl)pyrimidine + 2 H(+) = thiamine phosphate + CO2 + diphosphate</text>
        <dbReference type="Rhea" id="RHEA:47848"/>
        <dbReference type="ChEBI" id="CHEBI:15378"/>
        <dbReference type="ChEBI" id="CHEBI:16526"/>
        <dbReference type="ChEBI" id="CHEBI:33019"/>
        <dbReference type="ChEBI" id="CHEBI:37575"/>
        <dbReference type="ChEBI" id="CHEBI:57841"/>
        <dbReference type="ChEBI" id="CHEBI:62890"/>
        <dbReference type="EC" id="2.5.1.3"/>
    </reaction>
</comment>
<reference evidence="14 15" key="1">
    <citation type="submission" date="2018-11" db="EMBL/GenBank/DDBJ databases">
        <authorList>
            <person name="Li F."/>
        </authorList>
    </citation>
    <scope>NUCLEOTIDE SEQUENCE [LARGE SCALE GENOMIC DNA]</scope>
    <source>
        <strain evidence="14 15">Gsoil 818</strain>
    </source>
</reference>
<keyword evidence="6 10" id="KW-0784">Thiamine biosynthesis</keyword>
<evidence type="ECO:0000256" key="7">
    <source>
        <dbReference type="ARBA" id="ARBA00047334"/>
    </source>
</evidence>
<evidence type="ECO:0000256" key="5">
    <source>
        <dbReference type="ARBA" id="ARBA00022842"/>
    </source>
</evidence>
<comment type="cofactor">
    <cofactor evidence="10">
        <name>Mg(2+)</name>
        <dbReference type="ChEBI" id="CHEBI:18420"/>
    </cofactor>
    <text evidence="10">Binds 1 Mg(2+) ion per subunit.</text>
</comment>
<dbReference type="PANTHER" id="PTHR20857">
    <property type="entry name" value="THIAMINE-PHOSPHATE PYROPHOSPHORYLASE"/>
    <property type="match status" value="1"/>
</dbReference>
<dbReference type="GO" id="GO:0004789">
    <property type="term" value="F:thiamine-phosphate diphosphorylase activity"/>
    <property type="evidence" value="ECO:0007669"/>
    <property type="project" value="UniProtKB-UniRule"/>
</dbReference>
<dbReference type="NCBIfam" id="TIGR00693">
    <property type="entry name" value="thiE"/>
    <property type="match status" value="1"/>
</dbReference>
<comment type="caution">
    <text evidence="10">Lacks conserved residue(s) required for the propagation of feature annotation.</text>
</comment>
<keyword evidence="5 10" id="KW-0460">Magnesium</keyword>
<dbReference type="PANTHER" id="PTHR20857:SF15">
    <property type="entry name" value="THIAMINE-PHOSPHATE SYNTHASE"/>
    <property type="match status" value="1"/>
</dbReference>
<gene>
    <name evidence="10 14" type="primary">thiE</name>
    <name evidence="14" type="ORF">EFL26_16550</name>
</gene>
<dbReference type="GO" id="GO:0000287">
    <property type="term" value="F:magnesium ion binding"/>
    <property type="evidence" value="ECO:0007669"/>
    <property type="project" value="UniProtKB-UniRule"/>
</dbReference>
<feature type="binding site" evidence="10">
    <location>
        <begin position="30"/>
        <end position="34"/>
    </location>
    <ligand>
        <name>4-amino-2-methyl-5-(diphosphooxymethyl)pyrimidine</name>
        <dbReference type="ChEBI" id="CHEBI:57841"/>
    </ligand>
</feature>
<feature type="binding site" evidence="10">
    <location>
        <position position="155"/>
    </location>
    <ligand>
        <name>2-[(2R,5Z)-2-carboxy-4-methylthiazol-5(2H)-ylidene]ethyl phosphate</name>
        <dbReference type="ChEBI" id="CHEBI:62899"/>
    </ligand>
</feature>
<dbReference type="RefSeq" id="WP_123224014.1">
    <property type="nucleotide sequence ID" value="NZ_RJSF01000043.1"/>
</dbReference>
<dbReference type="EC" id="2.5.1.3" evidence="10"/>
<sequence>MLPNLFCLVDAGADPSVLAELAATGVPGFQVRAKGLTDADLLGLTRAVVGAVRMHGATVVVNDRLDVAMAAGADGVHLGRDDLPVAAARRLAPALLVGATCRDRNQAEAAARDGADYAGFGPVFATSSKAGLPAPLGLEAVTAAAGVLPLVAIGGIEPATARAAREAGAHGVAVIGAIWRQPDPVVAAKELLEAVA</sequence>
<evidence type="ECO:0000256" key="12">
    <source>
        <dbReference type="RuleBase" id="RU004253"/>
    </source>
</evidence>
<feature type="domain" description="Thiamine phosphate synthase/TenI" evidence="13">
    <location>
        <begin position="15"/>
        <end position="178"/>
    </location>
</feature>
<feature type="binding site" evidence="10">
    <location>
        <begin position="126"/>
        <end position="128"/>
    </location>
    <ligand>
        <name>2-[(2R,5Z)-2-carboxy-4-methylthiazol-5(2H)-ylidene]ethyl phosphate</name>
        <dbReference type="ChEBI" id="CHEBI:62899"/>
    </ligand>
</feature>
<evidence type="ECO:0000256" key="1">
    <source>
        <dbReference type="ARBA" id="ARBA00003814"/>
    </source>
</evidence>
<comment type="caution">
    <text evidence="14">The sequence shown here is derived from an EMBL/GenBank/DDBJ whole genome shotgun (WGS) entry which is preliminary data.</text>
</comment>
<dbReference type="SUPFAM" id="SSF51391">
    <property type="entry name" value="Thiamin phosphate synthase"/>
    <property type="match status" value="1"/>
</dbReference>
<feature type="binding site" evidence="10">
    <location>
        <position position="62"/>
    </location>
    <ligand>
        <name>4-amino-2-methyl-5-(diphosphooxymethyl)pyrimidine</name>
        <dbReference type="ChEBI" id="CHEBI:57841"/>
    </ligand>
</feature>
<organism evidence="14 15">
    <name type="scientific">Nocardioides pocheonensis</name>
    <dbReference type="NCBI Taxonomy" id="661485"/>
    <lineage>
        <taxon>Bacteria</taxon>
        <taxon>Bacillati</taxon>
        <taxon>Actinomycetota</taxon>
        <taxon>Actinomycetes</taxon>
        <taxon>Propionibacteriales</taxon>
        <taxon>Nocardioidaceae</taxon>
        <taxon>Nocardioides</taxon>
    </lineage>
</organism>
<comment type="catalytic activity">
    <reaction evidence="7 10 11">
        <text>4-methyl-5-(2-phosphooxyethyl)-thiazole + 4-amino-2-methyl-5-(diphosphooxymethyl)pyrimidine + H(+) = thiamine phosphate + diphosphate</text>
        <dbReference type="Rhea" id="RHEA:22328"/>
        <dbReference type="ChEBI" id="CHEBI:15378"/>
        <dbReference type="ChEBI" id="CHEBI:33019"/>
        <dbReference type="ChEBI" id="CHEBI:37575"/>
        <dbReference type="ChEBI" id="CHEBI:57841"/>
        <dbReference type="ChEBI" id="CHEBI:58296"/>
        <dbReference type="EC" id="2.5.1.3"/>
    </reaction>
</comment>
<feature type="binding site" evidence="10">
    <location>
        <position position="82"/>
    </location>
    <ligand>
        <name>Mg(2+)</name>
        <dbReference type="ChEBI" id="CHEBI:18420"/>
    </ligand>
</feature>
<comment type="similarity">
    <text evidence="10 11">Belongs to the thiamine-phosphate synthase family.</text>
</comment>
<comment type="catalytic activity">
    <reaction evidence="9 10 11">
        <text>2-[(2R,5Z)-2-carboxy-4-methylthiazol-5(2H)-ylidene]ethyl phosphate + 4-amino-2-methyl-5-(diphosphooxymethyl)pyrimidine + 2 H(+) = thiamine phosphate + CO2 + diphosphate</text>
        <dbReference type="Rhea" id="RHEA:47844"/>
        <dbReference type="ChEBI" id="CHEBI:15378"/>
        <dbReference type="ChEBI" id="CHEBI:16526"/>
        <dbReference type="ChEBI" id="CHEBI:33019"/>
        <dbReference type="ChEBI" id="CHEBI:37575"/>
        <dbReference type="ChEBI" id="CHEBI:57841"/>
        <dbReference type="ChEBI" id="CHEBI:62899"/>
        <dbReference type="EC" id="2.5.1.3"/>
    </reaction>
</comment>
<feature type="binding site" evidence="10">
    <location>
        <position position="129"/>
    </location>
    <ligand>
        <name>4-amino-2-methyl-5-(diphosphooxymethyl)pyrimidine</name>
        <dbReference type="ChEBI" id="CHEBI:57841"/>
    </ligand>
</feature>
<evidence type="ECO:0000256" key="4">
    <source>
        <dbReference type="ARBA" id="ARBA00022723"/>
    </source>
</evidence>
<dbReference type="InterPro" id="IPR036206">
    <property type="entry name" value="ThiamineP_synth_sf"/>
</dbReference>
<evidence type="ECO:0000256" key="9">
    <source>
        <dbReference type="ARBA" id="ARBA00047883"/>
    </source>
</evidence>
<evidence type="ECO:0000313" key="14">
    <source>
        <dbReference type="EMBL" id="RNM13039.1"/>
    </source>
</evidence>
<dbReference type="OrthoDB" id="3243336at2"/>
<accession>A0A3N0GKW9</accession>
<dbReference type="CDD" id="cd00564">
    <property type="entry name" value="TMP_TenI"/>
    <property type="match status" value="1"/>
</dbReference>
<keyword evidence="4 10" id="KW-0479">Metal-binding</keyword>
<dbReference type="InterPro" id="IPR034291">
    <property type="entry name" value="TMP_synthase"/>
</dbReference>
<dbReference type="EMBL" id="RJSF01000043">
    <property type="protein sequence ID" value="RNM13039.1"/>
    <property type="molecule type" value="Genomic_DNA"/>
</dbReference>
<keyword evidence="15" id="KW-1185">Reference proteome</keyword>
<dbReference type="HAMAP" id="MF_00097">
    <property type="entry name" value="TMP_synthase"/>
    <property type="match status" value="1"/>
</dbReference>
<dbReference type="GO" id="GO:0009228">
    <property type="term" value="P:thiamine biosynthetic process"/>
    <property type="evidence" value="ECO:0007669"/>
    <property type="project" value="UniProtKB-KW"/>
</dbReference>
<evidence type="ECO:0000256" key="2">
    <source>
        <dbReference type="ARBA" id="ARBA00005165"/>
    </source>
</evidence>